<reference evidence="1" key="1">
    <citation type="journal article" date="2021" name="Proc. Natl. Acad. Sci. U.S.A.">
        <title>A Catalog of Tens of Thousands of Viruses from Human Metagenomes Reveals Hidden Associations with Chronic Diseases.</title>
        <authorList>
            <person name="Tisza M.J."/>
            <person name="Buck C.B."/>
        </authorList>
    </citation>
    <scope>NUCLEOTIDE SEQUENCE</scope>
    <source>
        <strain evidence="1">CtYKh4</strain>
    </source>
</reference>
<organism evidence="1">
    <name type="scientific">Siphoviridae sp. ctYKh4</name>
    <dbReference type="NCBI Taxonomy" id="2823586"/>
    <lineage>
        <taxon>Viruses</taxon>
        <taxon>Duplodnaviria</taxon>
        <taxon>Heunggongvirae</taxon>
        <taxon>Uroviricota</taxon>
        <taxon>Caudoviricetes</taxon>
    </lineage>
</organism>
<dbReference type="InterPro" id="IPR021739">
    <property type="entry name" value="SaV-like"/>
</dbReference>
<proteinExistence type="predicted"/>
<evidence type="ECO:0000313" key="1">
    <source>
        <dbReference type="EMBL" id="DAD67638.1"/>
    </source>
</evidence>
<name>A0A8S5LCI1_9CAUD</name>
<sequence>MEKQEKEGERKMSNVIHPGHYNIPGRKECIEEMLDKFGYGKTEAFCELNSYKYQYRHEQKNGQEDLDKASNYQKMLQKYLEEDPRFRIAEHFGLAGQQNQLIEEMAELTQALTKWNRKCGLGQPVASEWTVKALEEHIFEELADVKLVLDQVIHLMGCEDQVQQIMKQKIDRTFERIGEQNAGN</sequence>
<dbReference type="Pfam" id="PF11753">
    <property type="entry name" value="DUF3310"/>
    <property type="match status" value="1"/>
</dbReference>
<dbReference type="CDD" id="cd11539">
    <property type="entry name" value="NTP-PPase_u2"/>
    <property type="match status" value="1"/>
</dbReference>
<accession>A0A8S5LCI1</accession>
<dbReference type="EMBL" id="BK014682">
    <property type="protein sequence ID" value="DAD67638.1"/>
    <property type="molecule type" value="Genomic_DNA"/>
</dbReference>
<protein>
    <submittedName>
        <fullName evidence="1">Nucleoside triphosphate pyrophosphohydrolase</fullName>
    </submittedName>
</protein>